<dbReference type="Proteomes" id="UP000324611">
    <property type="component" value="Unassembled WGS sequence"/>
</dbReference>
<accession>A0A5B2VIM6</accession>
<dbReference type="InterPro" id="IPR011042">
    <property type="entry name" value="6-blade_b-propeller_TolB-like"/>
</dbReference>
<keyword evidence="2" id="KW-1185">Reference proteome</keyword>
<protein>
    <submittedName>
        <fullName evidence="1">WD40 repeat domain-containing protein</fullName>
    </submittedName>
</protein>
<organism evidence="1 2">
    <name type="scientific">Chitinophaga agrisoli</name>
    <dbReference type="NCBI Taxonomy" id="2607653"/>
    <lineage>
        <taxon>Bacteria</taxon>
        <taxon>Pseudomonadati</taxon>
        <taxon>Bacteroidota</taxon>
        <taxon>Chitinophagia</taxon>
        <taxon>Chitinophagales</taxon>
        <taxon>Chitinophagaceae</taxon>
        <taxon>Chitinophaga</taxon>
    </lineage>
</organism>
<dbReference type="EMBL" id="VUOC01000004">
    <property type="protein sequence ID" value="KAA2239433.1"/>
    <property type="molecule type" value="Genomic_DNA"/>
</dbReference>
<name>A0A5B2VIM6_9BACT</name>
<sequence length="353" mass="39538">MEKIFTPMPVAIHRRLPLAANPVGIVPLPDGGYLLNFTSQPDVVKLNAELQEVWRKDLQAQTIDYVPCVMTASRDGNWFALSGYTDVRIFDANGSLLRSFAHEPWGHFQGSSCHFSADGQFIWLISPDENDVLYVIRLDDFSVAATYVMEDDGAYNYTFHDTPDNNQLLISAAAGQDEALLYLAELQDERIVLTELAQCRDRIFGSFSPDGQEFVTAPHYDEGMELFSFPGIDRIALLEQAALFEGRDEYPSEEDEDSLDYTVLHASNDTLLAFTRFGRILLIDRQTLACTGELTPEGCAIQAYDLHGRPTTDPAAIIDYAGEIVTVRCNGQRQLLITHNTGELRLYNLPEEL</sequence>
<proteinExistence type="predicted"/>
<dbReference type="InterPro" id="IPR011047">
    <property type="entry name" value="Quinoprotein_ADH-like_sf"/>
</dbReference>
<gene>
    <name evidence="1" type="ORF">F0L74_24850</name>
</gene>
<dbReference type="SUPFAM" id="SSF50998">
    <property type="entry name" value="Quinoprotein alcohol dehydrogenase-like"/>
    <property type="match status" value="1"/>
</dbReference>
<dbReference type="Gene3D" id="2.120.10.30">
    <property type="entry name" value="TolB, C-terminal domain"/>
    <property type="match status" value="1"/>
</dbReference>
<reference evidence="1 2" key="1">
    <citation type="submission" date="2019-09" db="EMBL/GenBank/DDBJ databases">
        <title>Chitinophaga ginsengihumi sp. nov., isolated from soil of ginseng rhizosphere.</title>
        <authorList>
            <person name="Lee J."/>
        </authorList>
    </citation>
    <scope>NUCLEOTIDE SEQUENCE [LARGE SCALE GENOMIC DNA]</scope>
    <source>
        <strain evidence="1 2">BN140078</strain>
    </source>
</reference>
<comment type="caution">
    <text evidence="1">The sequence shown here is derived from an EMBL/GenBank/DDBJ whole genome shotgun (WGS) entry which is preliminary data.</text>
</comment>
<dbReference type="AlphaFoldDB" id="A0A5B2VIM6"/>
<evidence type="ECO:0000313" key="2">
    <source>
        <dbReference type="Proteomes" id="UP000324611"/>
    </source>
</evidence>
<reference evidence="1 2" key="2">
    <citation type="submission" date="2019-09" db="EMBL/GenBank/DDBJ databases">
        <authorList>
            <person name="Jin C."/>
        </authorList>
    </citation>
    <scope>NUCLEOTIDE SEQUENCE [LARGE SCALE GENOMIC DNA]</scope>
    <source>
        <strain evidence="1 2">BN140078</strain>
    </source>
</reference>
<evidence type="ECO:0000313" key="1">
    <source>
        <dbReference type="EMBL" id="KAA2239433.1"/>
    </source>
</evidence>
<dbReference type="RefSeq" id="WP_149840612.1">
    <property type="nucleotide sequence ID" value="NZ_VUOC01000004.1"/>
</dbReference>